<dbReference type="InterPro" id="IPR001766">
    <property type="entry name" value="Fork_head_dom"/>
</dbReference>
<dbReference type="InterPro" id="IPR045912">
    <property type="entry name" value="FOXJ2/3-like"/>
</dbReference>
<feature type="region of interest" description="Disordered" evidence="6">
    <location>
        <begin position="294"/>
        <end position="313"/>
    </location>
</feature>
<evidence type="ECO:0000256" key="3">
    <source>
        <dbReference type="ARBA" id="ARBA00023163"/>
    </source>
</evidence>
<dbReference type="Pfam" id="PF00250">
    <property type="entry name" value="Forkhead"/>
    <property type="match status" value="2"/>
</dbReference>
<evidence type="ECO:0000256" key="5">
    <source>
        <dbReference type="PROSITE-ProRule" id="PRU00089"/>
    </source>
</evidence>
<dbReference type="CDD" id="cd00059">
    <property type="entry name" value="FH_FOX"/>
    <property type="match status" value="1"/>
</dbReference>
<feature type="region of interest" description="Disordered" evidence="6">
    <location>
        <begin position="157"/>
        <end position="245"/>
    </location>
</feature>
<gene>
    <name evidence="8" type="ORF">BT96DRAFT_872470</name>
</gene>
<feature type="DNA-binding region" description="Fork-head" evidence="5">
    <location>
        <begin position="79"/>
        <end position="186"/>
    </location>
</feature>
<dbReference type="PROSITE" id="PS50039">
    <property type="entry name" value="FORK_HEAD_3"/>
    <property type="match status" value="1"/>
</dbReference>
<evidence type="ECO:0000256" key="2">
    <source>
        <dbReference type="ARBA" id="ARBA00023125"/>
    </source>
</evidence>
<keyword evidence="1" id="KW-0805">Transcription regulation</keyword>
<dbReference type="InterPro" id="IPR036390">
    <property type="entry name" value="WH_DNA-bd_sf"/>
</dbReference>
<evidence type="ECO:0000313" key="9">
    <source>
        <dbReference type="Proteomes" id="UP000799118"/>
    </source>
</evidence>
<feature type="compositionally biased region" description="Low complexity" evidence="6">
    <location>
        <begin position="192"/>
        <end position="223"/>
    </location>
</feature>
<evidence type="ECO:0000259" key="7">
    <source>
        <dbReference type="PROSITE" id="PS50039"/>
    </source>
</evidence>
<dbReference type="GO" id="GO:0000978">
    <property type="term" value="F:RNA polymerase II cis-regulatory region sequence-specific DNA binding"/>
    <property type="evidence" value="ECO:0007669"/>
    <property type="project" value="TreeGrafter"/>
</dbReference>
<dbReference type="PANTHER" id="PTHR46078:SF2">
    <property type="entry name" value="FORK-HEAD DOMAIN-CONTAINING PROTEIN"/>
    <property type="match status" value="1"/>
</dbReference>
<proteinExistence type="predicted"/>
<evidence type="ECO:0000256" key="6">
    <source>
        <dbReference type="SAM" id="MobiDB-lite"/>
    </source>
</evidence>
<keyword evidence="4 5" id="KW-0539">Nucleus</keyword>
<evidence type="ECO:0000313" key="8">
    <source>
        <dbReference type="EMBL" id="KAE9409104.1"/>
    </source>
</evidence>
<dbReference type="Gene3D" id="1.10.10.10">
    <property type="entry name" value="Winged helix-like DNA-binding domain superfamily/Winged helix DNA-binding domain"/>
    <property type="match status" value="1"/>
</dbReference>
<dbReference type="InterPro" id="IPR036388">
    <property type="entry name" value="WH-like_DNA-bd_sf"/>
</dbReference>
<organism evidence="8 9">
    <name type="scientific">Gymnopus androsaceus JB14</name>
    <dbReference type="NCBI Taxonomy" id="1447944"/>
    <lineage>
        <taxon>Eukaryota</taxon>
        <taxon>Fungi</taxon>
        <taxon>Dikarya</taxon>
        <taxon>Basidiomycota</taxon>
        <taxon>Agaricomycotina</taxon>
        <taxon>Agaricomycetes</taxon>
        <taxon>Agaricomycetidae</taxon>
        <taxon>Agaricales</taxon>
        <taxon>Marasmiineae</taxon>
        <taxon>Omphalotaceae</taxon>
        <taxon>Gymnopus</taxon>
    </lineage>
</organism>
<comment type="subcellular location">
    <subcellularLocation>
        <location evidence="5">Nucleus</location>
    </subcellularLocation>
</comment>
<name>A0A6A4IKQ9_9AGAR</name>
<dbReference type="SUPFAM" id="SSF46785">
    <property type="entry name" value="Winged helix' DNA-binding domain"/>
    <property type="match status" value="1"/>
</dbReference>
<feature type="compositionally biased region" description="Basic residues" evidence="6">
    <location>
        <begin position="181"/>
        <end position="191"/>
    </location>
</feature>
<dbReference type="GO" id="GO:0005634">
    <property type="term" value="C:nucleus"/>
    <property type="evidence" value="ECO:0007669"/>
    <property type="project" value="UniProtKB-SubCell"/>
</dbReference>
<accession>A0A6A4IKQ9</accession>
<dbReference type="PANTHER" id="PTHR46078">
    <property type="entry name" value="FORKHEAD BOX PROTEIN J2 FAMILY MEMBER"/>
    <property type="match status" value="1"/>
</dbReference>
<dbReference type="Proteomes" id="UP000799118">
    <property type="component" value="Unassembled WGS sequence"/>
</dbReference>
<feature type="domain" description="Fork-head" evidence="7">
    <location>
        <begin position="79"/>
        <end position="186"/>
    </location>
</feature>
<keyword evidence="2 5" id="KW-0238">DNA-binding</keyword>
<dbReference type="AlphaFoldDB" id="A0A6A4IKQ9"/>
<dbReference type="OrthoDB" id="5954824at2759"/>
<dbReference type="SMART" id="SM00339">
    <property type="entry name" value="FH"/>
    <property type="match status" value="1"/>
</dbReference>
<sequence>MASLRDLLNPIEVRKKTVKLLLNHNLSAENEIPSSPESNISDNTTIDYHPEEVPERSVDHEPHPNCPDSLDCLPDTEGRPQHTLPVILRSAILGSPRKRLTIREIYAAMEGKYDYYRTAGPTWKVRMVSGRVLFNLDLFPKQSVRHHLSLNRLFERQPRPATDPGFGSYWTVNLSAPPGTKRPRKRGRGNKAPKPDAGATSGPSTSSTAPNTTSEASTSASASRRGRPRKEVSLPPVKCEDEMGEDGQDELMACDEEAQTPHDEEMYDESDEDLLHPFDRRSSLIGLTNYPSVNVTSSRSPLHPPGESSSSTIERLELETADLRRQASDAVQLSIRLSDQLAQAHAEASRVKSALRSAEVLLEKESAKRVEAEKIADDELRLRREAEEALSSLEKRWVAANIPTS</sequence>
<keyword evidence="3" id="KW-0804">Transcription</keyword>
<evidence type="ECO:0000256" key="4">
    <source>
        <dbReference type="ARBA" id="ARBA00023242"/>
    </source>
</evidence>
<dbReference type="EMBL" id="ML769388">
    <property type="protein sequence ID" value="KAE9409104.1"/>
    <property type="molecule type" value="Genomic_DNA"/>
</dbReference>
<evidence type="ECO:0000256" key="1">
    <source>
        <dbReference type="ARBA" id="ARBA00023015"/>
    </source>
</evidence>
<dbReference type="GO" id="GO:0000981">
    <property type="term" value="F:DNA-binding transcription factor activity, RNA polymerase II-specific"/>
    <property type="evidence" value="ECO:0007669"/>
    <property type="project" value="TreeGrafter"/>
</dbReference>
<keyword evidence="9" id="KW-1185">Reference proteome</keyword>
<protein>
    <recommendedName>
        <fullName evidence="7">Fork-head domain-containing protein</fullName>
    </recommendedName>
</protein>
<reference evidence="8" key="1">
    <citation type="journal article" date="2019" name="Environ. Microbiol.">
        <title>Fungal ecological strategies reflected in gene transcription - a case study of two litter decomposers.</title>
        <authorList>
            <person name="Barbi F."/>
            <person name="Kohler A."/>
            <person name="Barry K."/>
            <person name="Baskaran P."/>
            <person name="Daum C."/>
            <person name="Fauchery L."/>
            <person name="Ihrmark K."/>
            <person name="Kuo A."/>
            <person name="LaButti K."/>
            <person name="Lipzen A."/>
            <person name="Morin E."/>
            <person name="Grigoriev I.V."/>
            <person name="Henrissat B."/>
            <person name="Lindahl B."/>
            <person name="Martin F."/>
        </authorList>
    </citation>
    <scope>NUCLEOTIDE SEQUENCE</scope>
    <source>
        <strain evidence="8">JB14</strain>
    </source>
</reference>